<organism evidence="1 2">
    <name type="scientific">Basidiobolus meristosporus CBS 931.73</name>
    <dbReference type="NCBI Taxonomy" id="1314790"/>
    <lineage>
        <taxon>Eukaryota</taxon>
        <taxon>Fungi</taxon>
        <taxon>Fungi incertae sedis</taxon>
        <taxon>Zoopagomycota</taxon>
        <taxon>Entomophthoromycotina</taxon>
        <taxon>Basidiobolomycetes</taxon>
        <taxon>Basidiobolales</taxon>
        <taxon>Basidiobolaceae</taxon>
        <taxon>Basidiobolus</taxon>
    </lineage>
</organism>
<dbReference type="EMBL" id="MCFE01000385">
    <property type="protein sequence ID" value="ORX90342.1"/>
    <property type="molecule type" value="Genomic_DNA"/>
</dbReference>
<dbReference type="Proteomes" id="UP000193498">
    <property type="component" value="Unassembled WGS sequence"/>
</dbReference>
<evidence type="ECO:0000313" key="1">
    <source>
        <dbReference type="EMBL" id="ORX90342.1"/>
    </source>
</evidence>
<evidence type="ECO:0000313" key="2">
    <source>
        <dbReference type="Proteomes" id="UP000193498"/>
    </source>
</evidence>
<accession>A0A1Y1XX60</accession>
<keyword evidence="2" id="KW-1185">Reference proteome</keyword>
<comment type="caution">
    <text evidence="1">The sequence shown here is derived from an EMBL/GenBank/DDBJ whole genome shotgun (WGS) entry which is preliminary data.</text>
</comment>
<dbReference type="AlphaFoldDB" id="A0A1Y1XX60"/>
<proteinExistence type="predicted"/>
<gene>
    <name evidence="1" type="ORF">K493DRAFT_340070</name>
</gene>
<reference evidence="1 2" key="1">
    <citation type="submission" date="2016-07" db="EMBL/GenBank/DDBJ databases">
        <title>Pervasive Adenine N6-methylation of Active Genes in Fungi.</title>
        <authorList>
            <consortium name="DOE Joint Genome Institute"/>
            <person name="Mondo S.J."/>
            <person name="Dannebaum R.O."/>
            <person name="Kuo R.C."/>
            <person name="Labutti K."/>
            <person name="Haridas S."/>
            <person name="Kuo A."/>
            <person name="Salamov A."/>
            <person name="Ahrendt S.R."/>
            <person name="Lipzen A."/>
            <person name="Sullivan W."/>
            <person name="Andreopoulos W.B."/>
            <person name="Clum A."/>
            <person name="Lindquist E."/>
            <person name="Daum C."/>
            <person name="Ramamoorthy G.K."/>
            <person name="Gryganskyi A."/>
            <person name="Culley D."/>
            <person name="Magnuson J.K."/>
            <person name="James T.Y."/>
            <person name="O'Malley M.A."/>
            <person name="Stajich J.E."/>
            <person name="Spatafora J.W."/>
            <person name="Visel A."/>
            <person name="Grigoriev I.V."/>
        </authorList>
    </citation>
    <scope>NUCLEOTIDE SEQUENCE [LARGE SCALE GENOMIC DNA]</scope>
    <source>
        <strain evidence="1 2">CBS 931.73</strain>
    </source>
</reference>
<protein>
    <submittedName>
        <fullName evidence="1">Uncharacterized protein</fullName>
    </submittedName>
</protein>
<dbReference type="InParanoid" id="A0A1Y1XX60"/>
<name>A0A1Y1XX60_9FUNG</name>
<sequence length="236" mass="26162">MLCESIVPQIFRPSPHFVERPQSPSVCFSAQPAPIKSFRSSPLICSSDDHQNSPILAPSPKKMTYRAGSFSSDCDDYFLGALPTLAEDSDEDSFDGDSISEHSDNSESNEAFAELFSIIHKPSSRFNEDQFDTEHFEESIDEQSSCDYFGRSPISRTQNPLPLDTMFYNGGSNASKVKVYNPSYYSATHKPSHVASPAFSKTTVDSQPMHLSFEKLRIRPRSHSVGAKPGKCGVIF</sequence>